<dbReference type="SUPFAM" id="SSF55961">
    <property type="entry name" value="Bet v1-like"/>
    <property type="match status" value="1"/>
</dbReference>
<reference evidence="1" key="1">
    <citation type="submission" date="2018-05" db="EMBL/GenBank/DDBJ databases">
        <authorList>
            <person name="Lanie J.A."/>
            <person name="Ng W.-L."/>
            <person name="Kazmierczak K.M."/>
            <person name="Andrzejewski T.M."/>
            <person name="Davidsen T.M."/>
            <person name="Wayne K.J."/>
            <person name="Tettelin H."/>
            <person name="Glass J.I."/>
            <person name="Rusch D."/>
            <person name="Podicherti R."/>
            <person name="Tsui H.-C.T."/>
            <person name="Winkler M.E."/>
        </authorList>
    </citation>
    <scope>NUCLEOTIDE SEQUENCE</scope>
</reference>
<organism evidence="1">
    <name type="scientific">marine metagenome</name>
    <dbReference type="NCBI Taxonomy" id="408172"/>
    <lineage>
        <taxon>unclassified sequences</taxon>
        <taxon>metagenomes</taxon>
        <taxon>ecological metagenomes</taxon>
    </lineage>
</organism>
<evidence type="ECO:0000313" key="1">
    <source>
        <dbReference type="EMBL" id="SVD91529.1"/>
    </source>
</evidence>
<dbReference type="AlphaFoldDB" id="A0A382Z8M0"/>
<accession>A0A382Z8M0</accession>
<dbReference type="InterPro" id="IPR023393">
    <property type="entry name" value="START-like_dom_sf"/>
</dbReference>
<protein>
    <submittedName>
        <fullName evidence="1">Uncharacterized protein</fullName>
    </submittedName>
</protein>
<sequence>RVRYEKWPNSFWLHITGAGAPGSAAADGRITLSEDEEGTLLEYRGDVTVQGGFLGLGGRIMGVSVHMLMSQFLKGFDNALNIDEKQKNDLKQENIED</sequence>
<feature type="non-terminal residue" evidence="1">
    <location>
        <position position="1"/>
    </location>
</feature>
<dbReference type="Pfam" id="PF06240">
    <property type="entry name" value="COXG"/>
    <property type="match status" value="1"/>
</dbReference>
<dbReference type="EMBL" id="UINC01181707">
    <property type="protein sequence ID" value="SVD91529.1"/>
    <property type="molecule type" value="Genomic_DNA"/>
</dbReference>
<dbReference type="InterPro" id="IPR010419">
    <property type="entry name" value="CO_DH_gsu"/>
</dbReference>
<dbReference type="Gene3D" id="3.30.530.20">
    <property type="match status" value="1"/>
</dbReference>
<proteinExistence type="predicted"/>
<name>A0A382Z8M0_9ZZZZ</name>
<gene>
    <name evidence="1" type="ORF">METZ01_LOCUS444383</name>
</gene>